<dbReference type="Gene3D" id="3.40.50.720">
    <property type="entry name" value="NAD(P)-binding Rossmann-like Domain"/>
    <property type="match status" value="1"/>
</dbReference>
<evidence type="ECO:0000313" key="5">
    <source>
        <dbReference type="Proteomes" id="UP000294555"/>
    </source>
</evidence>
<dbReference type="PANTHER" id="PTHR11092">
    <property type="entry name" value="SUGAR NUCLEOTIDE EPIMERASE RELATED"/>
    <property type="match status" value="1"/>
</dbReference>
<name>A0A4R1NHI1_9GAMM</name>
<dbReference type="Pfam" id="PF01370">
    <property type="entry name" value="Epimerase"/>
    <property type="match status" value="1"/>
</dbReference>
<dbReference type="InterPro" id="IPR001509">
    <property type="entry name" value="Epimerase_deHydtase"/>
</dbReference>
<dbReference type="InterPro" id="IPR010099">
    <property type="entry name" value="SDR39U1"/>
</dbReference>
<dbReference type="CDD" id="cd05242">
    <property type="entry name" value="SDR_a8"/>
    <property type="match status" value="1"/>
</dbReference>
<protein>
    <recommendedName>
        <fullName evidence="6">TIGR01777 family protein</fullName>
    </recommendedName>
</protein>
<accession>A0A4R1NHI1</accession>
<keyword evidence="5" id="KW-1185">Reference proteome</keyword>
<evidence type="ECO:0000259" key="3">
    <source>
        <dbReference type="Pfam" id="PF08338"/>
    </source>
</evidence>
<dbReference type="SUPFAM" id="SSF51735">
    <property type="entry name" value="NAD(P)-binding Rossmann-fold domains"/>
    <property type="match status" value="1"/>
</dbReference>
<gene>
    <name evidence="4" type="ORF">EZJ58_5508</name>
</gene>
<reference evidence="4 5" key="1">
    <citation type="submission" date="2019-02" db="EMBL/GenBank/DDBJ databases">
        <title>Investigation of anaerobic lignin degradation for improved lignocellulosic biofuels.</title>
        <authorList>
            <person name="Deangelis K."/>
        </authorList>
    </citation>
    <scope>NUCLEOTIDE SEQUENCE [LARGE SCALE GENOMIC DNA]</scope>
    <source>
        <strain evidence="4 5">159R</strain>
    </source>
</reference>
<feature type="domain" description="NAD-dependent epimerase/dehydratase" evidence="2">
    <location>
        <begin position="3"/>
        <end position="215"/>
    </location>
</feature>
<dbReference type="InterPro" id="IPR036291">
    <property type="entry name" value="NAD(P)-bd_dom_sf"/>
</dbReference>
<dbReference type="Proteomes" id="UP000294555">
    <property type="component" value="Unassembled WGS sequence"/>
</dbReference>
<dbReference type="Pfam" id="PF08338">
    <property type="entry name" value="DUF1731"/>
    <property type="match status" value="1"/>
</dbReference>
<dbReference type="AlphaFoldDB" id="A0A4R1NHI1"/>
<dbReference type="RefSeq" id="WP_132927200.1">
    <property type="nucleotide sequence ID" value="NZ_SJOI01000001.1"/>
</dbReference>
<comment type="caution">
    <text evidence="4">The sequence shown here is derived from an EMBL/GenBank/DDBJ whole genome shotgun (WGS) entry which is preliminary data.</text>
</comment>
<dbReference type="EMBL" id="SJOI01000001">
    <property type="protein sequence ID" value="TCL07194.1"/>
    <property type="molecule type" value="Genomic_DNA"/>
</dbReference>
<dbReference type="OrthoDB" id="9801773at2"/>
<evidence type="ECO:0000313" key="4">
    <source>
        <dbReference type="EMBL" id="TCL07194.1"/>
    </source>
</evidence>
<feature type="domain" description="DUF1731" evidence="3">
    <location>
        <begin position="250"/>
        <end position="296"/>
    </location>
</feature>
<sequence length="301" mass="32861">MKILITGGTGLIGRHLIVRLLALSHRITVLTRDAPRAHQKLGSHITTLTSLTSCGNLDEFDAVINLAGESIAEKRWTPEQKDLLCRSRWDITERLSQLINQSDNPPSVFISGSAAGFYGNQDQILVTEDEPPADEFSHTLCERWEALALAAQSDKTRVCLSRTGVVLAHDGGMLSKLLPLFKMGLGGPVGDGRQFLSWIHIEDMVNALLFLLTTDNLRGPFNLVSPYPVHNEQFAATLGEVLHRPAVMRAPARAVKLLLGEGATLVLGGQRAVPKRLEQAGFVFRYSELRAALEEIVASAA</sequence>
<comment type="similarity">
    <text evidence="1">Belongs to the NAD(P)-dependent epimerase/dehydratase family. SDR39U1 subfamily.</text>
</comment>
<dbReference type="NCBIfam" id="TIGR01777">
    <property type="entry name" value="yfcH"/>
    <property type="match status" value="1"/>
</dbReference>
<evidence type="ECO:0008006" key="6">
    <source>
        <dbReference type="Google" id="ProtNLM"/>
    </source>
</evidence>
<evidence type="ECO:0000256" key="1">
    <source>
        <dbReference type="ARBA" id="ARBA00009353"/>
    </source>
</evidence>
<dbReference type="PANTHER" id="PTHR11092:SF0">
    <property type="entry name" value="EPIMERASE FAMILY PROTEIN SDR39U1"/>
    <property type="match status" value="1"/>
</dbReference>
<organism evidence="4 5">
    <name type="scientific">Sodalis ligni</name>
    <dbReference type="NCBI Taxonomy" id="2697027"/>
    <lineage>
        <taxon>Bacteria</taxon>
        <taxon>Pseudomonadati</taxon>
        <taxon>Pseudomonadota</taxon>
        <taxon>Gammaproteobacteria</taxon>
        <taxon>Enterobacterales</taxon>
        <taxon>Bruguierivoracaceae</taxon>
        <taxon>Sodalis</taxon>
    </lineage>
</organism>
<evidence type="ECO:0000259" key="2">
    <source>
        <dbReference type="Pfam" id="PF01370"/>
    </source>
</evidence>
<proteinExistence type="inferred from homology"/>
<dbReference type="InterPro" id="IPR013549">
    <property type="entry name" value="DUF1731"/>
</dbReference>